<evidence type="ECO:0000256" key="4">
    <source>
        <dbReference type="SAM" id="MobiDB-lite"/>
    </source>
</evidence>
<feature type="compositionally biased region" description="Low complexity" evidence="4">
    <location>
        <begin position="84"/>
        <end position="94"/>
    </location>
</feature>
<comment type="caution">
    <text evidence="6">The sequence shown here is derived from an EMBL/GenBank/DDBJ whole genome shotgun (WGS) entry which is preliminary data.</text>
</comment>
<keyword evidence="3 5" id="KW-0472">Membrane</keyword>
<organism evidence="6 7">
    <name type="scientific">Lactarius akahatsu</name>
    <dbReference type="NCBI Taxonomy" id="416441"/>
    <lineage>
        <taxon>Eukaryota</taxon>
        <taxon>Fungi</taxon>
        <taxon>Dikarya</taxon>
        <taxon>Basidiomycota</taxon>
        <taxon>Agaricomycotina</taxon>
        <taxon>Agaricomycetes</taxon>
        <taxon>Russulales</taxon>
        <taxon>Russulaceae</taxon>
        <taxon>Lactarius</taxon>
    </lineage>
</organism>
<feature type="transmembrane region" description="Helical" evidence="5">
    <location>
        <begin position="289"/>
        <end position="313"/>
    </location>
</feature>
<dbReference type="PANTHER" id="PTHR28263:SF1">
    <property type="entry name" value="GOLGI TO ER TRAFFIC PROTEIN 2"/>
    <property type="match status" value="1"/>
</dbReference>
<dbReference type="Proteomes" id="UP001201163">
    <property type="component" value="Unassembled WGS sequence"/>
</dbReference>
<dbReference type="InterPro" id="IPR028143">
    <property type="entry name" value="Get2/sif1"/>
</dbReference>
<evidence type="ECO:0000256" key="1">
    <source>
        <dbReference type="ARBA" id="ARBA00022692"/>
    </source>
</evidence>
<evidence type="ECO:0000256" key="2">
    <source>
        <dbReference type="ARBA" id="ARBA00022989"/>
    </source>
</evidence>
<feature type="region of interest" description="Disordered" evidence="4">
    <location>
        <begin position="1"/>
        <end position="104"/>
    </location>
</feature>
<feature type="transmembrane region" description="Helical" evidence="5">
    <location>
        <begin position="177"/>
        <end position="197"/>
    </location>
</feature>
<sequence>MSAAAKAEARRRAILSRGTDRLSKLTSSARGDDAPQFVYPETATPPSPPPAQKANLANFIGDDPLPTPPAASQPPRRAPDPHGSRYGSSGSGTSPPDPSAWSDEQQQQFLRALLSGTPPIGSGSLGPDVLGPNGAMADDPLLALMSNFAAGAGAGKGAGSTPLSQTEARPKTLTWKLLPILHVFSVWALVAFFVFWMEPEAFRVQNSAVVSSSNMWNRWARLATGSVEGSLWSVETIPFFWAFVSLELGLHSMRIFSGFDPAQPPMLLSLALPHLPKPLPSIITYGFGYMQLVGAILDDLAAAVVAIGLFIAASHLHQNWSLP</sequence>
<evidence type="ECO:0000313" key="7">
    <source>
        <dbReference type="Proteomes" id="UP001201163"/>
    </source>
</evidence>
<evidence type="ECO:0000256" key="3">
    <source>
        <dbReference type="ARBA" id="ARBA00023136"/>
    </source>
</evidence>
<protein>
    <submittedName>
        <fullName evidence="6">Uncharacterized protein</fullName>
    </submittedName>
</protein>
<evidence type="ECO:0000313" key="6">
    <source>
        <dbReference type="EMBL" id="KAH8990095.1"/>
    </source>
</evidence>
<gene>
    <name evidence="6" type="ORF">EDB92DRAFT_1816936</name>
</gene>
<proteinExistence type="predicted"/>
<dbReference type="Pfam" id="PF08690">
    <property type="entry name" value="GET2"/>
    <property type="match status" value="1"/>
</dbReference>
<keyword evidence="2 5" id="KW-1133">Transmembrane helix</keyword>
<reference evidence="6" key="1">
    <citation type="submission" date="2022-01" db="EMBL/GenBank/DDBJ databases">
        <title>Comparative genomics reveals a dynamic genome evolution in the ectomycorrhizal milk-cap (Lactarius) mushrooms.</title>
        <authorList>
            <consortium name="DOE Joint Genome Institute"/>
            <person name="Lebreton A."/>
            <person name="Tang N."/>
            <person name="Kuo A."/>
            <person name="LaButti K."/>
            <person name="Drula E."/>
            <person name="Barry K."/>
            <person name="Clum A."/>
            <person name="Lipzen A."/>
            <person name="Mousain D."/>
            <person name="Ng V."/>
            <person name="Wang R."/>
            <person name="Wang X."/>
            <person name="Dai Y."/>
            <person name="Henrissat B."/>
            <person name="Grigoriev I.V."/>
            <person name="Guerin-Laguette A."/>
            <person name="Yu F."/>
            <person name="Martin F.M."/>
        </authorList>
    </citation>
    <scope>NUCLEOTIDE SEQUENCE</scope>
    <source>
        <strain evidence="6">QP</strain>
    </source>
</reference>
<accession>A0AAD4LFS5</accession>
<keyword evidence="1 5" id="KW-0812">Transmembrane</keyword>
<dbReference type="PANTHER" id="PTHR28263">
    <property type="entry name" value="GOLGI TO ER TRAFFIC PROTEIN 2"/>
    <property type="match status" value="1"/>
</dbReference>
<dbReference type="EMBL" id="JAKELL010000032">
    <property type="protein sequence ID" value="KAH8990095.1"/>
    <property type="molecule type" value="Genomic_DNA"/>
</dbReference>
<dbReference type="GO" id="GO:0006890">
    <property type="term" value="P:retrograde vesicle-mediated transport, Golgi to endoplasmic reticulum"/>
    <property type="evidence" value="ECO:0007669"/>
    <property type="project" value="TreeGrafter"/>
</dbReference>
<evidence type="ECO:0000256" key="5">
    <source>
        <dbReference type="SAM" id="Phobius"/>
    </source>
</evidence>
<dbReference type="AlphaFoldDB" id="A0AAD4LFS5"/>
<keyword evidence="7" id="KW-1185">Reference proteome</keyword>
<name>A0AAD4LFS5_9AGAM</name>